<feature type="non-terminal residue" evidence="2">
    <location>
        <position position="1"/>
    </location>
</feature>
<accession>A0A6J4RCP1</accession>
<protein>
    <submittedName>
        <fullName evidence="2">Uncharacterized protein</fullName>
    </submittedName>
</protein>
<dbReference type="AlphaFoldDB" id="A0A6J4RCP1"/>
<feature type="region of interest" description="Disordered" evidence="1">
    <location>
        <begin position="13"/>
        <end position="41"/>
    </location>
</feature>
<organism evidence="2">
    <name type="scientific">uncultured Rubrobacteraceae bacterium</name>
    <dbReference type="NCBI Taxonomy" id="349277"/>
    <lineage>
        <taxon>Bacteria</taxon>
        <taxon>Bacillati</taxon>
        <taxon>Actinomycetota</taxon>
        <taxon>Rubrobacteria</taxon>
        <taxon>Rubrobacterales</taxon>
        <taxon>Rubrobacteraceae</taxon>
        <taxon>environmental samples</taxon>
    </lineage>
</organism>
<reference evidence="2" key="1">
    <citation type="submission" date="2020-02" db="EMBL/GenBank/DDBJ databases">
        <authorList>
            <person name="Meier V. D."/>
        </authorList>
    </citation>
    <scope>NUCLEOTIDE SEQUENCE</scope>
    <source>
        <strain evidence="2">AVDCRST_MAG58</strain>
    </source>
</reference>
<gene>
    <name evidence="2" type="ORF">AVDCRST_MAG58-3667</name>
</gene>
<sequence length="106" mass="11831">WLLRRRPTRLWRGSLRPRGIPTRRSWTTRWDSRSGTSGSRRVWWTAPSGSFATRPRATAALWASSSSAQRTSATPTGPSSSSPSTLTWTLPARPSPTTRRAWRPAG</sequence>
<feature type="region of interest" description="Disordered" evidence="1">
    <location>
        <begin position="61"/>
        <end position="106"/>
    </location>
</feature>
<feature type="non-terminal residue" evidence="2">
    <location>
        <position position="106"/>
    </location>
</feature>
<feature type="compositionally biased region" description="Low complexity" evidence="1">
    <location>
        <begin position="61"/>
        <end position="92"/>
    </location>
</feature>
<dbReference type="EMBL" id="CADCVF010000076">
    <property type="protein sequence ID" value="CAA9467542.1"/>
    <property type="molecule type" value="Genomic_DNA"/>
</dbReference>
<evidence type="ECO:0000313" key="2">
    <source>
        <dbReference type="EMBL" id="CAA9467542.1"/>
    </source>
</evidence>
<name>A0A6J4RCP1_9ACTN</name>
<proteinExistence type="predicted"/>
<evidence type="ECO:0000256" key="1">
    <source>
        <dbReference type="SAM" id="MobiDB-lite"/>
    </source>
</evidence>